<evidence type="ECO:0000256" key="8">
    <source>
        <dbReference type="ARBA" id="ARBA00072591"/>
    </source>
</evidence>
<dbReference type="PANTHER" id="PTHR14338">
    <property type="entry name" value="ACTIN FILAMENT-ASSOCIATED PROTEIN 1 FAMILY MEMBER"/>
    <property type="match status" value="1"/>
</dbReference>
<protein>
    <recommendedName>
        <fullName evidence="8">Actin filament-associated protein 1</fullName>
    </recommendedName>
    <alternativeName>
        <fullName evidence="9">110 kDa actin filament-associated protein</fullName>
    </alternativeName>
</protein>
<dbReference type="Pfam" id="PF00169">
    <property type="entry name" value="PH"/>
    <property type="match status" value="2"/>
</dbReference>
<reference evidence="13 14" key="1">
    <citation type="submission" date="2019-04" db="EMBL/GenBank/DDBJ databases">
        <title>The sequence and de novo assembly of Takifugu bimaculatus genome using PacBio and Hi-C technologies.</title>
        <authorList>
            <person name="Xu P."/>
            <person name="Liu B."/>
            <person name="Zhou Z."/>
        </authorList>
    </citation>
    <scope>NUCLEOTIDE SEQUENCE [LARGE SCALE GENOMIC DNA]</scope>
    <source>
        <strain evidence="13">TB-2018</strain>
        <tissue evidence="13">Muscle</tissue>
    </source>
</reference>
<dbReference type="Proteomes" id="UP000516260">
    <property type="component" value="Chromosome 2"/>
</dbReference>
<evidence type="ECO:0000256" key="1">
    <source>
        <dbReference type="ARBA" id="ARBA00004529"/>
    </source>
</evidence>
<evidence type="ECO:0000256" key="7">
    <source>
        <dbReference type="ARBA" id="ARBA00023212"/>
    </source>
</evidence>
<proteinExistence type="predicted"/>
<feature type="region of interest" description="Disordered" evidence="11">
    <location>
        <begin position="808"/>
        <end position="839"/>
    </location>
</feature>
<evidence type="ECO:0000256" key="2">
    <source>
        <dbReference type="ARBA" id="ARBA00022490"/>
    </source>
</evidence>
<dbReference type="GO" id="GO:0005829">
    <property type="term" value="C:cytosol"/>
    <property type="evidence" value="ECO:0007669"/>
    <property type="project" value="TreeGrafter"/>
</dbReference>
<dbReference type="GO" id="GO:0042169">
    <property type="term" value="F:SH2 domain binding"/>
    <property type="evidence" value="ECO:0007669"/>
    <property type="project" value="TreeGrafter"/>
</dbReference>
<comment type="subcellular location">
    <subcellularLocation>
        <location evidence="1">Cytoplasm</location>
        <location evidence="1">Cytoskeleton</location>
        <location evidence="1">Stress fiber</location>
    </subcellularLocation>
</comment>
<sequence>MEELLCELRLFLDLLDREYLSAGVRERKLHLSNILHRVLSEREPSFKPETPSGLPAPPQMPLPEIPQPWLLGVKVHSIAPTVRDDASAIAITRCFLLIIQMIPAVLWDLLQECCQFQDSSWCVPGLFQVCYRSVPGQFLVCSRSVPGQFLVCYKSVPGQFLVCSRSVPGLESSVFRSIPAKNEVVSREGYYDSDAMSSSYESYDEEEEDGKGQKMRHQWPSEEASMDLVKDARICAFLLRKKRFGQWTKLLCVIKDNKLLCYKSSKDHTPQMELILSGCSVTHVPKDGKKKKHELKIVHQGADPLVLAVQSKEQAEEWLKVMKEVCVNGNVDLDRVGSGSPVHKPELEKPDPEAEPGSRIHQTPSVIRACVSGKGKKSSKSEQKSGTVGKGAGKTITKIIGLGKKKPSVDEQTSSAEEDVPTCGYLNVLSNNRWRERWCRLKDNQLLLHKDRDDLKSHIASLPLRGCEVSPGLDHKHPFAFRLLRNGQEVAVLEASSSEAMGRWLGVLLAETGSTTDPATLHYDYIDVETTANIIQLAKQSFCFTSKRAVSPNPYLDNPVNGYACPTGMALHYDDVPINGTNLEALNSSSNTGGRQLKEPLHYENTDVYENVPTPELAARCPAKPPPSSSSVCSNSHYKTPQGSKVSSKFLSEDTKVKGSKGLTNGLSWKQKVDPKKQVKKSAVNVMNGTGSLKRNGSDADQCKYGKNRVEADARRLQCKEEELTKRKQEIRSHLSQLKKDRRDMKAALETSTGKRSHALLAERLKKTEEECKQKEEECVNLELELTEVKENLKKALSGGVTLGLTIQPKSGSSGLQSPAVSRRTLESSPFSSCDTSDTESCSLPVNSASLLRRQPPGQKPSAVRGHVLRKAKVRSGSRFWRAT</sequence>
<evidence type="ECO:0000256" key="3">
    <source>
        <dbReference type="ARBA" id="ARBA00022553"/>
    </source>
</evidence>
<dbReference type="GO" id="GO:0003779">
    <property type="term" value="F:actin binding"/>
    <property type="evidence" value="ECO:0007669"/>
    <property type="project" value="UniProtKB-KW"/>
</dbReference>
<evidence type="ECO:0000256" key="6">
    <source>
        <dbReference type="ARBA" id="ARBA00023203"/>
    </source>
</evidence>
<dbReference type="InterPro" id="IPR001849">
    <property type="entry name" value="PH_domain"/>
</dbReference>
<dbReference type="Gene3D" id="2.30.29.30">
    <property type="entry name" value="Pleckstrin-homology domain (PH domain)/Phosphotyrosine-binding domain (PTB)"/>
    <property type="match status" value="2"/>
</dbReference>
<evidence type="ECO:0000313" key="14">
    <source>
        <dbReference type="Proteomes" id="UP000516260"/>
    </source>
</evidence>
<keyword evidence="2" id="KW-0963">Cytoplasm</keyword>
<feature type="region of interest" description="Disordered" evidence="11">
    <location>
        <begin position="336"/>
        <end position="391"/>
    </location>
</feature>
<organism evidence="13 14">
    <name type="scientific">Takifugu bimaculatus</name>
    <dbReference type="NCBI Taxonomy" id="433685"/>
    <lineage>
        <taxon>Eukaryota</taxon>
        <taxon>Metazoa</taxon>
        <taxon>Chordata</taxon>
        <taxon>Craniata</taxon>
        <taxon>Vertebrata</taxon>
        <taxon>Euteleostomi</taxon>
        <taxon>Actinopterygii</taxon>
        <taxon>Neopterygii</taxon>
        <taxon>Teleostei</taxon>
        <taxon>Neoteleostei</taxon>
        <taxon>Acanthomorphata</taxon>
        <taxon>Eupercaria</taxon>
        <taxon>Tetraodontiformes</taxon>
        <taxon>Tetradontoidea</taxon>
        <taxon>Tetraodontidae</taxon>
        <taxon>Takifugu</taxon>
    </lineage>
</organism>
<dbReference type="CDD" id="cd13307">
    <property type="entry name" value="PH2_AFAP"/>
    <property type="match status" value="1"/>
</dbReference>
<dbReference type="GO" id="GO:0001725">
    <property type="term" value="C:stress fiber"/>
    <property type="evidence" value="ECO:0007669"/>
    <property type="project" value="UniProtKB-SubCell"/>
</dbReference>
<feature type="compositionally biased region" description="Polar residues" evidence="11">
    <location>
        <begin position="808"/>
        <end position="820"/>
    </location>
</feature>
<keyword evidence="3" id="KW-0597">Phosphoprotein</keyword>
<name>A0A4Z2BNY1_9TELE</name>
<evidence type="ECO:0000256" key="11">
    <source>
        <dbReference type="SAM" id="MobiDB-lite"/>
    </source>
</evidence>
<evidence type="ECO:0000256" key="9">
    <source>
        <dbReference type="ARBA" id="ARBA00077925"/>
    </source>
</evidence>
<evidence type="ECO:0000313" key="13">
    <source>
        <dbReference type="EMBL" id="TNM93388.1"/>
    </source>
</evidence>
<dbReference type="InterPro" id="IPR011993">
    <property type="entry name" value="PH-like_dom_sf"/>
</dbReference>
<dbReference type="PROSITE" id="PS50003">
    <property type="entry name" value="PH_DOMAIN"/>
    <property type="match status" value="2"/>
</dbReference>
<dbReference type="SMART" id="SM00233">
    <property type="entry name" value="PH"/>
    <property type="match status" value="2"/>
</dbReference>
<keyword evidence="14" id="KW-1185">Reference proteome</keyword>
<feature type="domain" description="PH" evidence="12">
    <location>
        <begin position="419"/>
        <end position="513"/>
    </location>
</feature>
<feature type="domain" description="PH" evidence="12">
    <location>
        <begin position="231"/>
        <end position="327"/>
    </location>
</feature>
<feature type="compositionally biased region" description="Polar residues" evidence="11">
    <location>
        <begin position="637"/>
        <end position="650"/>
    </location>
</feature>
<evidence type="ECO:0000256" key="10">
    <source>
        <dbReference type="SAM" id="Coils"/>
    </source>
</evidence>
<evidence type="ECO:0000256" key="5">
    <source>
        <dbReference type="ARBA" id="ARBA00023054"/>
    </source>
</evidence>
<dbReference type="FunFam" id="2.30.29.30:FF:000122">
    <property type="entry name" value="Actin filament associated protein 1"/>
    <property type="match status" value="1"/>
</dbReference>
<feature type="compositionally biased region" description="Basic and acidic residues" evidence="11">
    <location>
        <begin position="343"/>
        <end position="358"/>
    </location>
</feature>
<feature type="region of interest" description="Disordered" evidence="11">
    <location>
        <begin position="617"/>
        <end position="680"/>
    </location>
</feature>
<accession>A0A4Z2BNY1</accession>
<dbReference type="AlphaFoldDB" id="A0A4Z2BNY1"/>
<dbReference type="GO" id="GO:0017124">
    <property type="term" value="F:SH3 domain binding"/>
    <property type="evidence" value="ECO:0007669"/>
    <property type="project" value="TreeGrafter"/>
</dbReference>
<dbReference type="CDD" id="cd13306">
    <property type="entry name" value="PH1_AFAP"/>
    <property type="match status" value="1"/>
</dbReference>
<keyword evidence="7" id="KW-0206">Cytoskeleton</keyword>
<evidence type="ECO:0000256" key="4">
    <source>
        <dbReference type="ARBA" id="ARBA00022737"/>
    </source>
</evidence>
<keyword evidence="6" id="KW-0009">Actin-binding</keyword>
<dbReference type="FunFam" id="2.30.29.30:FF:000020">
    <property type="entry name" value="Actin filament-associated protein 1-like 2 isoform 1"/>
    <property type="match status" value="1"/>
</dbReference>
<gene>
    <name evidence="13" type="ORF">fugu_001564</name>
</gene>
<dbReference type="PANTHER" id="PTHR14338:SF8">
    <property type="entry name" value="ACTIN FILAMENT-ASSOCIATED PROTEIN 1"/>
    <property type="match status" value="1"/>
</dbReference>
<feature type="coiled-coil region" evidence="10">
    <location>
        <begin position="707"/>
        <end position="792"/>
    </location>
</feature>
<keyword evidence="4" id="KW-0677">Repeat</keyword>
<comment type="caution">
    <text evidence="13">The sequence shown here is derived from an EMBL/GenBank/DDBJ whole genome shotgun (WGS) entry which is preliminary data.</text>
</comment>
<dbReference type="EMBL" id="SWLE01000012">
    <property type="protein sequence ID" value="TNM93388.1"/>
    <property type="molecule type" value="Genomic_DNA"/>
</dbReference>
<evidence type="ECO:0000259" key="12">
    <source>
        <dbReference type="PROSITE" id="PS50003"/>
    </source>
</evidence>
<dbReference type="SUPFAM" id="SSF50729">
    <property type="entry name" value="PH domain-like"/>
    <property type="match status" value="2"/>
</dbReference>
<dbReference type="InterPro" id="IPR030113">
    <property type="entry name" value="AFAP"/>
</dbReference>
<keyword evidence="5 10" id="KW-0175">Coiled coil</keyword>